<proteinExistence type="inferred from homology"/>
<comment type="subcellular location">
    <subcellularLocation>
        <location evidence="1">Cell membrane</location>
        <topology evidence="1">Single-pass membrane protein</topology>
    </subcellularLocation>
</comment>
<dbReference type="InterPro" id="IPR006665">
    <property type="entry name" value="OmpA-like"/>
</dbReference>
<dbReference type="Proteomes" id="UP000304864">
    <property type="component" value="Chromosome"/>
</dbReference>
<keyword evidence="5 8" id="KW-1133">Transmembrane helix</keyword>
<dbReference type="EMBL" id="CP040602">
    <property type="protein sequence ID" value="QCU90515.1"/>
    <property type="molecule type" value="Genomic_DNA"/>
</dbReference>
<dbReference type="Gene3D" id="3.30.1330.60">
    <property type="entry name" value="OmpA-like domain"/>
    <property type="match status" value="1"/>
</dbReference>
<evidence type="ECO:0000313" key="11">
    <source>
        <dbReference type="Proteomes" id="UP000304864"/>
    </source>
</evidence>
<dbReference type="PANTHER" id="PTHR30329">
    <property type="entry name" value="STATOR ELEMENT OF FLAGELLAR MOTOR COMPLEX"/>
    <property type="match status" value="1"/>
</dbReference>
<keyword evidence="4 8" id="KW-0812">Transmembrane</keyword>
<dbReference type="PROSITE" id="PS51123">
    <property type="entry name" value="OMPA_2"/>
    <property type="match status" value="1"/>
</dbReference>
<dbReference type="Pfam" id="PF13677">
    <property type="entry name" value="MotB_plug"/>
    <property type="match status" value="1"/>
</dbReference>
<dbReference type="CDD" id="cd07185">
    <property type="entry name" value="OmpA_C-like"/>
    <property type="match status" value="1"/>
</dbReference>
<evidence type="ECO:0000256" key="3">
    <source>
        <dbReference type="ARBA" id="ARBA00022475"/>
    </source>
</evidence>
<keyword evidence="6 7" id="KW-0472">Membrane</keyword>
<protein>
    <submittedName>
        <fullName evidence="10">Cell envelope biogenesis protein OmpA</fullName>
    </submittedName>
</protein>
<evidence type="ECO:0000256" key="6">
    <source>
        <dbReference type="ARBA" id="ARBA00023136"/>
    </source>
</evidence>
<dbReference type="InterPro" id="IPR050330">
    <property type="entry name" value="Bact_OuterMem_StrucFunc"/>
</dbReference>
<feature type="transmembrane region" description="Helical" evidence="8">
    <location>
        <begin position="12"/>
        <end position="33"/>
    </location>
</feature>
<dbReference type="SUPFAM" id="SSF103088">
    <property type="entry name" value="OmpA-like"/>
    <property type="match status" value="1"/>
</dbReference>
<accession>A0A4P9K661</accession>
<keyword evidence="11" id="KW-1185">Reference proteome</keyword>
<gene>
    <name evidence="10" type="ORF">FE785_07650</name>
</gene>
<evidence type="ECO:0000256" key="5">
    <source>
        <dbReference type="ARBA" id="ARBA00022989"/>
    </source>
</evidence>
<evidence type="ECO:0000256" key="7">
    <source>
        <dbReference type="PROSITE-ProRule" id="PRU00473"/>
    </source>
</evidence>
<evidence type="ECO:0000256" key="4">
    <source>
        <dbReference type="ARBA" id="ARBA00022692"/>
    </source>
</evidence>
<dbReference type="GO" id="GO:0005886">
    <property type="term" value="C:plasma membrane"/>
    <property type="evidence" value="ECO:0007669"/>
    <property type="project" value="UniProtKB-SubCell"/>
</dbReference>
<keyword evidence="3" id="KW-1003">Cell membrane</keyword>
<name>A0A4P9K661_9GAMM</name>
<dbReference type="OrthoDB" id="9815217at2"/>
<evidence type="ECO:0000256" key="2">
    <source>
        <dbReference type="ARBA" id="ARBA00008914"/>
    </source>
</evidence>
<reference evidence="10 11" key="1">
    <citation type="submission" date="2019-05" db="EMBL/GenBank/DDBJ databases">
        <title>Thiomicrorhabdus sediminis sp. nov, a novel sulfur-oxidizing bacterium isolated from coastal sediment.</title>
        <authorList>
            <person name="Liu X."/>
        </authorList>
    </citation>
    <scope>NUCLEOTIDE SEQUENCE [LARGE SCALE GENOMIC DNA]</scope>
    <source>
        <strain evidence="10 11">G1</strain>
    </source>
</reference>
<feature type="domain" description="OmpA-like" evidence="9">
    <location>
        <begin position="126"/>
        <end position="246"/>
    </location>
</feature>
<evidence type="ECO:0000256" key="1">
    <source>
        <dbReference type="ARBA" id="ARBA00004162"/>
    </source>
</evidence>
<dbReference type="Pfam" id="PF00691">
    <property type="entry name" value="OmpA"/>
    <property type="match status" value="1"/>
</dbReference>
<dbReference type="InterPro" id="IPR036737">
    <property type="entry name" value="OmpA-like_sf"/>
</dbReference>
<evidence type="ECO:0000256" key="8">
    <source>
        <dbReference type="SAM" id="Phobius"/>
    </source>
</evidence>
<evidence type="ECO:0000313" key="10">
    <source>
        <dbReference type="EMBL" id="QCU90515.1"/>
    </source>
</evidence>
<evidence type="ECO:0000259" key="9">
    <source>
        <dbReference type="PROSITE" id="PS51123"/>
    </source>
</evidence>
<comment type="similarity">
    <text evidence="2">Belongs to the MotB family.</text>
</comment>
<dbReference type="RefSeq" id="WP_138565189.1">
    <property type="nucleotide sequence ID" value="NZ_CP040602.1"/>
</dbReference>
<sequence length="249" mass="28050">MVKRNKGSGGAPWLATFADLMSLLMALFVLLFAMSTIDVPKYKAIVESLTEALGHGSELTPEQRQFFQSLEKSDIAIIEKIQPKTEQVKTDNIAQQSLKPLYEQLQSLYQQADQNSEIRISYNAEENRIQLVFPEQIAFDSGSAELKSHFIELLQKLYRFRDQQIALQVLGHTDSQPIYGGRFHSNWELSSARAASVIEQLIADHVIRPDQAQAIGLADTRPVDKADTAQAYAKNRRVEILITPDSFMP</sequence>
<organism evidence="10 11">
    <name type="scientific">Thiomicrorhabdus sediminis</name>
    <dbReference type="NCBI Taxonomy" id="2580412"/>
    <lineage>
        <taxon>Bacteria</taxon>
        <taxon>Pseudomonadati</taxon>
        <taxon>Pseudomonadota</taxon>
        <taxon>Gammaproteobacteria</taxon>
        <taxon>Thiotrichales</taxon>
        <taxon>Piscirickettsiaceae</taxon>
        <taxon>Thiomicrorhabdus</taxon>
    </lineage>
</organism>
<dbReference type="PANTHER" id="PTHR30329:SF21">
    <property type="entry name" value="LIPOPROTEIN YIAD-RELATED"/>
    <property type="match status" value="1"/>
</dbReference>
<dbReference type="InterPro" id="IPR025713">
    <property type="entry name" value="MotB-like_N_dom"/>
</dbReference>
<dbReference type="KEGG" id="thig:FE785_07650"/>
<dbReference type="AlphaFoldDB" id="A0A4P9K661"/>